<protein>
    <submittedName>
        <fullName evidence="2">Uncharacterized protein</fullName>
    </submittedName>
</protein>
<feature type="compositionally biased region" description="Basic and acidic residues" evidence="1">
    <location>
        <begin position="521"/>
        <end position="535"/>
    </location>
</feature>
<feature type="compositionally biased region" description="Pro residues" evidence="1">
    <location>
        <begin position="180"/>
        <end position="191"/>
    </location>
</feature>
<name>A0AAU8JDN2_9CYAN</name>
<proteinExistence type="predicted"/>
<dbReference type="EMBL" id="CP159837">
    <property type="protein sequence ID" value="XCM36934.1"/>
    <property type="molecule type" value="Genomic_DNA"/>
</dbReference>
<reference evidence="2" key="1">
    <citation type="submission" date="2024-07" db="EMBL/GenBank/DDBJ databases">
        <authorList>
            <person name="Kim Y.J."/>
            <person name="Jeong J.Y."/>
        </authorList>
    </citation>
    <scope>NUCLEOTIDE SEQUENCE</scope>
    <source>
        <strain evidence="2">GIHE-MW2</strain>
    </source>
</reference>
<dbReference type="AlphaFoldDB" id="A0AAU8JDN2"/>
<feature type="region of interest" description="Disordered" evidence="1">
    <location>
        <begin position="447"/>
        <end position="481"/>
    </location>
</feature>
<feature type="compositionally biased region" description="Polar residues" evidence="1">
    <location>
        <begin position="458"/>
        <end position="471"/>
    </location>
</feature>
<feature type="compositionally biased region" description="Polar residues" evidence="1">
    <location>
        <begin position="148"/>
        <end position="175"/>
    </location>
</feature>
<feature type="compositionally biased region" description="Acidic residues" evidence="1">
    <location>
        <begin position="539"/>
        <end position="555"/>
    </location>
</feature>
<dbReference type="RefSeq" id="WP_054466570.1">
    <property type="nucleotide sequence ID" value="NZ_CP159837.1"/>
</dbReference>
<feature type="region of interest" description="Disordered" evidence="1">
    <location>
        <begin position="521"/>
        <end position="555"/>
    </location>
</feature>
<evidence type="ECO:0000256" key="1">
    <source>
        <dbReference type="SAM" id="MobiDB-lite"/>
    </source>
</evidence>
<gene>
    <name evidence="2" type="ORF">ABWT76_005730</name>
</gene>
<accession>A0AAU8JDN2</accession>
<sequence>MDYWEFLIQKEGDRSWLPLETADVEILEGRYRLVARSSRHNVPVEIRITHQTPPEEFPPKRRVQKRTNRTSPEGLMVVIPFMRFKPGIWELRCVGDVNPDGQEETWQESVRLQVLPIDEDAELDVRGAVRKHLDLEPTQPPTFLSEPAPTQGTNQTIHQPETAPSSNGEDSSFDSTADPEPSPSSGKPPAPQVQNFLAAPGVKLTLARQSYIVNCGERFTLSGRIEADTTEQGEFVVTGQLHIGLRNPETGKWLAEVQQPLFAQKLPVPFSCDVDIPLKCNTSLLLGEVNLYAPAESNQQDAPVSLASASFSITADVNQLMEEISDNLIEEELLDLSRESTIKHNLTRIDEAFLNIVETLKNPEPISFQRVKKPAIPPKIDLPLPPDQPSPFKSIEFPVFARQPQFPVKNQNPPEDPAQSPDPEPEPELPAEKTAEATNVIDFTKKIQQKAKQKDQSLESFSSDSLTISPEPSTPEPRKPSLLETAFQKLNLQQRFFSRLNALASDDELSEWLKSHFSELESPQAEEHPVADRMGVENPPEEEIDSEVEEEEIDSEDQEIVVDDELETEVTSQTQLSVGDKKANLSSVGLLLPEDEPVPNPHLELPPGELIAGRPVKLLVLLPELEPRIYVKLWLHDRQTRTLLDGPHWITDFWATGMGDMEATMQLLIPYGTVEIELTAIAVEMQTERESHKVTLSCPVAPPTPPSLPLDNPQN</sequence>
<organism evidence="2">
    <name type="scientific">Planktothricoides raciborskii GIHE-MW2</name>
    <dbReference type="NCBI Taxonomy" id="2792601"/>
    <lineage>
        <taxon>Bacteria</taxon>
        <taxon>Bacillati</taxon>
        <taxon>Cyanobacteriota</taxon>
        <taxon>Cyanophyceae</taxon>
        <taxon>Oscillatoriophycideae</taxon>
        <taxon>Oscillatoriales</taxon>
        <taxon>Oscillatoriaceae</taxon>
        <taxon>Planktothricoides</taxon>
    </lineage>
</organism>
<evidence type="ECO:0000313" key="2">
    <source>
        <dbReference type="EMBL" id="XCM36934.1"/>
    </source>
</evidence>
<feature type="region of interest" description="Disordered" evidence="1">
    <location>
        <begin position="405"/>
        <end position="431"/>
    </location>
</feature>
<feature type="region of interest" description="Disordered" evidence="1">
    <location>
        <begin position="134"/>
        <end position="194"/>
    </location>
</feature>